<name>A0ABW6C086_9BACT</name>
<dbReference type="Pfam" id="PF13692">
    <property type="entry name" value="Glyco_trans_1_4"/>
    <property type="match status" value="1"/>
</dbReference>
<dbReference type="EMBL" id="JBHUOX010000013">
    <property type="protein sequence ID" value="MFD3002089.1"/>
    <property type="molecule type" value="Genomic_DNA"/>
</dbReference>
<sequence length="339" mass="39158">MYSKNYPLNLLNKISDFMTFPMQLEQIIVEEKVEVIIAAGTLAGTLAMLVHRKTNTPYYVSFYEPHVLYMRDTGVWKKYDPRYLFQLRWEREQAQEAEGLITVSEKFRQKVITNNLSSEEKVRSVRNAPDLFTFSFSEGDRAMVRTEFVALHTTVGIYVGKYGDLYYKEVAFSIYKTCFDTIPDFRLIILSPQPQKEIYKLLQQYQIDTAKVHVASVQHREVPQYLSAADFAFATIKSYPSARYCSPVKIGEYWANGLPVLLTEGVGDDSDIIKKEGGGATFNLQEEGSVEKALQQILQILEDPNHRREIPKLAQKYRSPERIREAYAYFFGQKQEGQK</sequence>
<dbReference type="Pfam" id="PF13579">
    <property type="entry name" value="Glyco_trans_4_4"/>
    <property type="match status" value="1"/>
</dbReference>
<evidence type="ECO:0000259" key="1">
    <source>
        <dbReference type="Pfam" id="PF13579"/>
    </source>
</evidence>
<dbReference type="Proteomes" id="UP001597641">
    <property type="component" value="Unassembled WGS sequence"/>
</dbReference>
<dbReference type="RefSeq" id="WP_377487179.1">
    <property type="nucleotide sequence ID" value="NZ_JBHUOX010000013.1"/>
</dbReference>
<reference evidence="3" key="1">
    <citation type="journal article" date="2019" name="Int. J. Syst. Evol. Microbiol.">
        <title>The Global Catalogue of Microorganisms (GCM) 10K type strain sequencing project: providing services to taxonomists for standard genome sequencing and annotation.</title>
        <authorList>
            <consortium name="The Broad Institute Genomics Platform"/>
            <consortium name="The Broad Institute Genome Sequencing Center for Infectious Disease"/>
            <person name="Wu L."/>
            <person name="Ma J."/>
        </authorList>
    </citation>
    <scope>NUCLEOTIDE SEQUENCE [LARGE SCALE GENOMIC DNA]</scope>
    <source>
        <strain evidence="3">KCTC 23984</strain>
    </source>
</reference>
<proteinExistence type="predicted"/>
<dbReference type="SUPFAM" id="SSF53756">
    <property type="entry name" value="UDP-Glycosyltransferase/glycogen phosphorylase"/>
    <property type="match status" value="1"/>
</dbReference>
<feature type="domain" description="Glycosyltransferase subfamily 4-like N-terminal" evidence="1">
    <location>
        <begin position="18"/>
        <end position="127"/>
    </location>
</feature>
<evidence type="ECO:0000313" key="3">
    <source>
        <dbReference type="Proteomes" id="UP001597641"/>
    </source>
</evidence>
<accession>A0ABW6C086</accession>
<comment type="caution">
    <text evidence="2">The sequence shown here is derived from an EMBL/GenBank/DDBJ whole genome shotgun (WGS) entry which is preliminary data.</text>
</comment>
<protein>
    <submittedName>
        <fullName evidence="2">Glycosyltransferase</fullName>
    </submittedName>
</protein>
<gene>
    <name evidence="2" type="ORF">ACFS7Z_17080</name>
</gene>
<keyword evidence="3" id="KW-1185">Reference proteome</keyword>
<evidence type="ECO:0000313" key="2">
    <source>
        <dbReference type="EMBL" id="MFD3002089.1"/>
    </source>
</evidence>
<dbReference type="Gene3D" id="3.40.50.2000">
    <property type="entry name" value="Glycogen Phosphorylase B"/>
    <property type="match status" value="2"/>
</dbReference>
<dbReference type="InterPro" id="IPR028098">
    <property type="entry name" value="Glyco_trans_4-like_N"/>
</dbReference>
<organism evidence="2 3">
    <name type="scientific">Pontibacter toksunensis</name>
    <dbReference type="NCBI Taxonomy" id="1332631"/>
    <lineage>
        <taxon>Bacteria</taxon>
        <taxon>Pseudomonadati</taxon>
        <taxon>Bacteroidota</taxon>
        <taxon>Cytophagia</taxon>
        <taxon>Cytophagales</taxon>
        <taxon>Hymenobacteraceae</taxon>
        <taxon>Pontibacter</taxon>
    </lineage>
</organism>